<feature type="domain" description="PAC" evidence="8">
    <location>
        <begin position="357"/>
        <end position="409"/>
    </location>
</feature>
<feature type="domain" description="PAS" evidence="7">
    <location>
        <begin position="815"/>
        <end position="885"/>
    </location>
</feature>
<evidence type="ECO:0000259" key="8">
    <source>
        <dbReference type="PROSITE" id="PS50113"/>
    </source>
</evidence>
<dbReference type="EC" id="2.7.13.3" evidence="2"/>
<feature type="domain" description="PAS" evidence="7">
    <location>
        <begin position="410"/>
        <end position="458"/>
    </location>
</feature>
<dbReference type="Pfam" id="PF08447">
    <property type="entry name" value="PAS_3"/>
    <property type="match status" value="3"/>
</dbReference>
<dbReference type="Gene3D" id="1.10.287.130">
    <property type="match status" value="1"/>
</dbReference>
<dbReference type="InterPro" id="IPR001610">
    <property type="entry name" value="PAC"/>
</dbReference>
<feature type="domain" description="PAC" evidence="8">
    <location>
        <begin position="490"/>
        <end position="543"/>
    </location>
</feature>
<comment type="catalytic activity">
    <reaction evidence="1">
        <text>ATP + protein L-histidine = ADP + protein N-phospho-L-histidine.</text>
        <dbReference type="EC" id="2.7.13.3"/>
    </reaction>
</comment>
<feature type="domain" description="PAS" evidence="7">
    <location>
        <begin position="673"/>
        <end position="715"/>
    </location>
</feature>
<dbReference type="PROSITE" id="PS50113">
    <property type="entry name" value="PAC"/>
    <property type="match status" value="5"/>
</dbReference>
<dbReference type="PRINTS" id="PR00344">
    <property type="entry name" value="BCTRLSENSOR"/>
</dbReference>
<evidence type="ECO:0000259" key="7">
    <source>
        <dbReference type="PROSITE" id="PS50112"/>
    </source>
</evidence>
<evidence type="ECO:0000313" key="9">
    <source>
        <dbReference type="EMBL" id="MCL9770317.1"/>
    </source>
</evidence>
<protein>
    <recommendedName>
        <fullName evidence="2">histidine kinase</fullName>
        <ecNumber evidence="2">2.7.13.3</ecNumber>
    </recommendedName>
</protein>
<dbReference type="SUPFAM" id="SSF55785">
    <property type="entry name" value="PYP-like sensor domain (PAS domain)"/>
    <property type="match status" value="6"/>
</dbReference>
<dbReference type="SMART" id="SM00091">
    <property type="entry name" value="PAS"/>
    <property type="match status" value="5"/>
</dbReference>
<dbReference type="InterPro" id="IPR003594">
    <property type="entry name" value="HATPase_dom"/>
</dbReference>
<dbReference type="SUPFAM" id="SSF47384">
    <property type="entry name" value="Homodimeric domain of signal transducing histidine kinase"/>
    <property type="match status" value="1"/>
</dbReference>
<dbReference type="CDD" id="cd00130">
    <property type="entry name" value="PAS"/>
    <property type="match status" value="5"/>
</dbReference>
<accession>A0ABT0TH60</accession>
<dbReference type="PROSITE" id="PS50112">
    <property type="entry name" value="PAS"/>
    <property type="match status" value="4"/>
</dbReference>
<dbReference type="PANTHER" id="PTHR43304:SF1">
    <property type="entry name" value="PAC DOMAIN-CONTAINING PROTEIN"/>
    <property type="match status" value="1"/>
</dbReference>
<dbReference type="SMART" id="SM00388">
    <property type="entry name" value="HisKA"/>
    <property type="match status" value="1"/>
</dbReference>
<dbReference type="RefSeq" id="WP_250581839.1">
    <property type="nucleotide sequence ID" value="NZ_JAMLJN010000005.1"/>
</dbReference>
<dbReference type="EMBL" id="JAMLJN010000005">
    <property type="protein sequence ID" value="MCL9770317.1"/>
    <property type="molecule type" value="Genomic_DNA"/>
</dbReference>
<dbReference type="InterPro" id="IPR052162">
    <property type="entry name" value="Sensor_kinase/Photoreceptor"/>
</dbReference>
<name>A0ABT0TH60_9FLAO</name>
<dbReference type="CDD" id="cd00082">
    <property type="entry name" value="HisKA"/>
    <property type="match status" value="1"/>
</dbReference>
<keyword evidence="5" id="KW-0418">Kinase</keyword>
<keyword evidence="3" id="KW-0597">Phosphoprotein</keyword>
<evidence type="ECO:0000256" key="5">
    <source>
        <dbReference type="ARBA" id="ARBA00022777"/>
    </source>
</evidence>
<dbReference type="InterPro" id="IPR036097">
    <property type="entry name" value="HisK_dim/P_sf"/>
</dbReference>
<dbReference type="SUPFAM" id="SSF55874">
    <property type="entry name" value="ATPase domain of HSP90 chaperone/DNA topoisomerase II/histidine kinase"/>
    <property type="match status" value="1"/>
</dbReference>
<dbReference type="InterPro" id="IPR000700">
    <property type="entry name" value="PAS-assoc_C"/>
</dbReference>
<keyword evidence="10" id="KW-1185">Reference proteome</keyword>
<evidence type="ECO:0000256" key="4">
    <source>
        <dbReference type="ARBA" id="ARBA00022679"/>
    </source>
</evidence>
<feature type="domain" description="PAS" evidence="7">
    <location>
        <begin position="155"/>
        <end position="225"/>
    </location>
</feature>
<dbReference type="InterPro" id="IPR013655">
    <property type="entry name" value="PAS_fold_3"/>
</dbReference>
<evidence type="ECO:0000313" key="10">
    <source>
        <dbReference type="Proteomes" id="UP001203342"/>
    </source>
</evidence>
<dbReference type="Pfam" id="PF02518">
    <property type="entry name" value="HATPase_c"/>
    <property type="match status" value="1"/>
</dbReference>
<feature type="domain" description="Histidine kinase" evidence="6">
    <location>
        <begin position="957"/>
        <end position="1177"/>
    </location>
</feature>
<evidence type="ECO:0000256" key="3">
    <source>
        <dbReference type="ARBA" id="ARBA00022553"/>
    </source>
</evidence>
<evidence type="ECO:0000256" key="1">
    <source>
        <dbReference type="ARBA" id="ARBA00000085"/>
    </source>
</evidence>
<gene>
    <name evidence="9" type="ORF">NAT47_07795</name>
</gene>
<dbReference type="InterPro" id="IPR000014">
    <property type="entry name" value="PAS"/>
</dbReference>
<dbReference type="InterPro" id="IPR004358">
    <property type="entry name" value="Sig_transdc_His_kin-like_C"/>
</dbReference>
<dbReference type="InterPro" id="IPR003661">
    <property type="entry name" value="HisK_dim/P_dom"/>
</dbReference>
<dbReference type="PANTHER" id="PTHR43304">
    <property type="entry name" value="PHYTOCHROME-LIKE PROTEIN CPH1"/>
    <property type="match status" value="1"/>
</dbReference>
<dbReference type="Gene3D" id="3.30.450.20">
    <property type="entry name" value="PAS domain"/>
    <property type="match status" value="6"/>
</dbReference>
<evidence type="ECO:0000256" key="2">
    <source>
        <dbReference type="ARBA" id="ARBA00012438"/>
    </source>
</evidence>
<dbReference type="InterPro" id="IPR005467">
    <property type="entry name" value="His_kinase_dom"/>
</dbReference>
<proteinExistence type="predicted"/>
<dbReference type="InterPro" id="IPR035965">
    <property type="entry name" value="PAS-like_dom_sf"/>
</dbReference>
<feature type="domain" description="PAC" evidence="8">
    <location>
        <begin position="888"/>
        <end position="939"/>
    </location>
</feature>
<organism evidence="9 10">
    <name type="scientific">Flavobacterium fragile</name>
    <dbReference type="NCBI Taxonomy" id="2949085"/>
    <lineage>
        <taxon>Bacteria</taxon>
        <taxon>Pseudomonadati</taxon>
        <taxon>Bacteroidota</taxon>
        <taxon>Flavobacteriia</taxon>
        <taxon>Flavobacteriales</taxon>
        <taxon>Flavobacteriaceae</taxon>
        <taxon>Flavobacterium</taxon>
    </lineage>
</organism>
<sequence>MIETTHNTKKESIFNLHNTLVSNDLLKSILSFLIEECNISSCLLCVQFDHNTYPVKVGDFNIDYDKYLANDSKHNSNIFTNSFHKDESLENVFFISYPIILDDNKSSVFLTLFHNEKKVFSTKELNLLELTIKQIKLGLNLILDNLRLSRDLRFQNKKFELFSDNSKEIFYELNSSGEILFISDSWETTTGYTIEDVLGKSTSTYIHTDDIDHIKDYLSKLIPNQKSDETIVYRVQHKKGHYVWHSSNVILVEREGQLLYIGNCREVTDFIKAQEVISNQKEFYEKILDRLPLDLGVWDRDHKYMYLNREAIKNDELRKFIIGKDDFEYAKHTNRNDSFAISRREKFLRALNSGEIVEWEDSFEGSNGDKIYHSRKFVPIFDENGHFDMMTGYGIDITESKKINEEILKSRQLITNVIQNAAVGIIVQGPQSEFLEYNKSACDMLGLTEDQMLGKSSFDSHWKVVHLDGTEFKSEDHPVPQAISKLVPIKNVVMGVHRPVKNDIAWLLVDAIPVFGDKGELVYVVCTFNDITARKKAEDALRESNERFKFASEATSDALWDWNMTTDEIFVGETYSQLFGYHFENNKITGEFCENLVHPDDRLEYENSIALATKKKQIKWRHEYRYLKADGSYAYVCDKAIIIYDGLGTPIRMIGAMQDVTQEKFLKNELQQSEERFKGAFNNSSFGSALVNLNGNWIEVNTRMCEILGYTKEEFKNLTFEEFTFKEDLEIDLALKQKIDDGLIPGFQLEKRFIHKNQSLVWVHLSVSTVKDSEGKIQHYVAQVVDISERKRMEEENRILIEENNRNKAQQLIEAKNWYRLLADNTVDLVCLHNLDASFKYVSPSIKNLLGYSPEDLIGKHPQEIIHPDDLEKFKNRIGDIIKNKQRISEQVRLKNSVGEYIWFETNATLVQDENEPVSFQSSTRDITQRKKAEKIIEDTLLQERHLNELRTNLVSTISHEFRTPMTTIRTSAELISMYLQNSDFLNATQVEKRIDIITKEIDRIVELMDAVLIISKDDANKTNFNPTPCNLKEICLEVIETSFSHQKDARVVDSHFDNNAEAFIFADVNLIKYTLFNIINNAFKYSDGGENIRLNLFSKDQFIFVEVIDNGIGIPEEDQPKLFNTFYRASNSNGIQGTGLGLYIVKMFTKKNSGKVQLESQLGKGTKVTLKFPLYKKNN</sequence>
<dbReference type="CDD" id="cd00075">
    <property type="entry name" value="HATPase"/>
    <property type="match status" value="1"/>
</dbReference>
<keyword evidence="4" id="KW-0808">Transferase</keyword>
<dbReference type="NCBIfam" id="TIGR00229">
    <property type="entry name" value="sensory_box"/>
    <property type="match status" value="5"/>
</dbReference>
<dbReference type="Pfam" id="PF00512">
    <property type="entry name" value="HisKA"/>
    <property type="match status" value="1"/>
</dbReference>
<dbReference type="PROSITE" id="PS50109">
    <property type="entry name" value="HIS_KIN"/>
    <property type="match status" value="1"/>
</dbReference>
<dbReference type="InterPro" id="IPR036890">
    <property type="entry name" value="HATPase_C_sf"/>
</dbReference>
<dbReference type="SMART" id="SM00387">
    <property type="entry name" value="HATPase_c"/>
    <property type="match status" value="1"/>
</dbReference>
<dbReference type="Gene3D" id="3.30.565.10">
    <property type="entry name" value="Histidine kinase-like ATPase, C-terminal domain"/>
    <property type="match status" value="1"/>
</dbReference>
<feature type="domain" description="PAC" evidence="8">
    <location>
        <begin position="747"/>
        <end position="799"/>
    </location>
</feature>
<reference evidence="9 10" key="1">
    <citation type="submission" date="2022-05" db="EMBL/GenBank/DDBJ databases">
        <title>Flavobacterium sp., isolated from activated sludge.</title>
        <authorList>
            <person name="Ran Q."/>
        </authorList>
    </citation>
    <scope>NUCLEOTIDE SEQUENCE [LARGE SCALE GENOMIC DNA]</scope>
    <source>
        <strain evidence="9 10">HXWNR69</strain>
    </source>
</reference>
<evidence type="ECO:0000259" key="6">
    <source>
        <dbReference type="PROSITE" id="PS50109"/>
    </source>
</evidence>
<feature type="domain" description="PAC" evidence="8">
    <location>
        <begin position="620"/>
        <end position="672"/>
    </location>
</feature>
<dbReference type="SMART" id="SM00086">
    <property type="entry name" value="PAC"/>
    <property type="match status" value="6"/>
</dbReference>
<dbReference type="Pfam" id="PF13426">
    <property type="entry name" value="PAS_9"/>
    <property type="match status" value="2"/>
</dbReference>
<comment type="caution">
    <text evidence="9">The sequence shown here is derived from an EMBL/GenBank/DDBJ whole genome shotgun (WGS) entry which is preliminary data.</text>
</comment>
<dbReference type="Proteomes" id="UP001203342">
    <property type="component" value="Unassembled WGS sequence"/>
</dbReference>